<gene>
    <name evidence="13" type="ORF">LSINAPIS_LOCUS15578</name>
</gene>
<dbReference type="PANTHER" id="PTHR11351">
    <property type="entry name" value="ACYL-COA DESATURASE"/>
    <property type="match status" value="1"/>
</dbReference>
<name>A0A5E4R837_9NEOP</name>
<keyword evidence="6 12" id="KW-1133">Transmembrane helix</keyword>
<organism evidence="13 14">
    <name type="scientific">Leptidea sinapis</name>
    <dbReference type="NCBI Taxonomy" id="189913"/>
    <lineage>
        <taxon>Eukaryota</taxon>
        <taxon>Metazoa</taxon>
        <taxon>Ecdysozoa</taxon>
        <taxon>Arthropoda</taxon>
        <taxon>Hexapoda</taxon>
        <taxon>Insecta</taxon>
        <taxon>Pterygota</taxon>
        <taxon>Neoptera</taxon>
        <taxon>Endopterygota</taxon>
        <taxon>Lepidoptera</taxon>
        <taxon>Glossata</taxon>
        <taxon>Ditrysia</taxon>
        <taxon>Papilionoidea</taxon>
        <taxon>Pieridae</taxon>
        <taxon>Dismorphiinae</taxon>
        <taxon>Leptidea</taxon>
    </lineage>
</organism>
<evidence type="ECO:0000256" key="7">
    <source>
        <dbReference type="ARBA" id="ARBA00023002"/>
    </source>
</evidence>
<dbReference type="GO" id="GO:0005506">
    <property type="term" value="F:iron ion binding"/>
    <property type="evidence" value="ECO:0007669"/>
    <property type="project" value="TreeGrafter"/>
</dbReference>
<keyword evidence="10 11" id="KW-0275">Fatty acid biosynthesis</keyword>
<reference evidence="13 14" key="1">
    <citation type="submission" date="2017-07" db="EMBL/GenBank/DDBJ databases">
        <authorList>
            <person name="Talla V."/>
            <person name="Backstrom N."/>
        </authorList>
    </citation>
    <scope>NUCLEOTIDE SEQUENCE [LARGE SCALE GENOMIC DNA]</scope>
</reference>
<evidence type="ECO:0000256" key="2">
    <source>
        <dbReference type="ARBA" id="ARBA00009295"/>
    </source>
</evidence>
<sequence>MTEVPKKSEPSLGETFRAFEKNLGFKNDIKWPVAISIILYHLFGIYWCYHYALPVKWQTVGFAMFMFLLSGFGITGGAHRLWTHKSYKATLPLKLFLLGAFASAGQNIVPSENRFVATVTLGEGWHNYHHMFPFDYKAAEHFDPFNWCTYFINFFRSIGWAYDFREATPEMINATAKRLGDGTPVHNPVDITNSDY</sequence>
<proteinExistence type="inferred from homology"/>
<dbReference type="EMBL" id="FZQP02007085">
    <property type="protein sequence ID" value="VVD06167.1"/>
    <property type="molecule type" value="Genomic_DNA"/>
</dbReference>
<evidence type="ECO:0000256" key="6">
    <source>
        <dbReference type="ARBA" id="ARBA00022989"/>
    </source>
</evidence>
<comment type="cofactor">
    <cofactor evidence="11">
        <name>Fe(2+)</name>
        <dbReference type="ChEBI" id="CHEBI:29033"/>
    </cofactor>
</comment>
<feature type="transmembrane region" description="Helical" evidence="12">
    <location>
        <begin position="31"/>
        <end position="53"/>
    </location>
</feature>
<evidence type="ECO:0000256" key="1">
    <source>
        <dbReference type="ARBA" id="ARBA00004141"/>
    </source>
</evidence>
<dbReference type="GO" id="GO:0005789">
    <property type="term" value="C:endoplasmic reticulum membrane"/>
    <property type="evidence" value="ECO:0007669"/>
    <property type="project" value="TreeGrafter"/>
</dbReference>
<dbReference type="PRINTS" id="PR00075">
    <property type="entry name" value="FACDDSATRASE"/>
</dbReference>
<feature type="transmembrane region" description="Helical" evidence="12">
    <location>
        <begin position="59"/>
        <end position="78"/>
    </location>
</feature>
<evidence type="ECO:0000256" key="3">
    <source>
        <dbReference type="ARBA" id="ARBA00022516"/>
    </source>
</evidence>
<keyword evidence="7 11" id="KW-0560">Oxidoreductase</keyword>
<evidence type="ECO:0000256" key="12">
    <source>
        <dbReference type="SAM" id="Phobius"/>
    </source>
</evidence>
<dbReference type="AlphaFoldDB" id="A0A5E4R837"/>
<keyword evidence="9 12" id="KW-0472">Membrane</keyword>
<keyword evidence="3 11" id="KW-0444">Lipid biosynthesis</keyword>
<evidence type="ECO:0000256" key="10">
    <source>
        <dbReference type="ARBA" id="ARBA00023160"/>
    </source>
</evidence>
<evidence type="ECO:0000256" key="11">
    <source>
        <dbReference type="RuleBase" id="RU000581"/>
    </source>
</evidence>
<keyword evidence="4 11" id="KW-0812">Transmembrane</keyword>
<dbReference type="PANTHER" id="PTHR11351:SF31">
    <property type="entry name" value="DESATURASE 1, ISOFORM A-RELATED"/>
    <property type="match status" value="1"/>
</dbReference>
<dbReference type="Proteomes" id="UP000324832">
    <property type="component" value="Unassembled WGS sequence"/>
</dbReference>
<protein>
    <recommendedName>
        <fullName evidence="15">Fatty acid desaturase domain-containing protein</fullName>
    </recommendedName>
</protein>
<dbReference type="GO" id="GO:0004768">
    <property type="term" value="F:stearoyl-CoA 9-desaturase activity"/>
    <property type="evidence" value="ECO:0007669"/>
    <property type="project" value="TreeGrafter"/>
</dbReference>
<keyword evidence="5" id="KW-0276">Fatty acid metabolism</keyword>
<comment type="similarity">
    <text evidence="2 11">Belongs to the fatty acid desaturase type 1 family.</text>
</comment>
<keyword evidence="14" id="KW-1185">Reference proteome</keyword>
<accession>A0A5E4R837</accession>
<evidence type="ECO:0000256" key="4">
    <source>
        <dbReference type="ARBA" id="ARBA00022692"/>
    </source>
</evidence>
<evidence type="ECO:0000256" key="8">
    <source>
        <dbReference type="ARBA" id="ARBA00023098"/>
    </source>
</evidence>
<evidence type="ECO:0000256" key="5">
    <source>
        <dbReference type="ARBA" id="ARBA00022832"/>
    </source>
</evidence>
<keyword evidence="8" id="KW-0443">Lipid metabolism</keyword>
<dbReference type="InterPro" id="IPR015876">
    <property type="entry name" value="Acyl-CoA_DS"/>
</dbReference>
<comment type="domain">
    <text evidence="11">The histidine box domains are involved in binding the catalytic metal ions.</text>
</comment>
<dbReference type="GO" id="GO:0006636">
    <property type="term" value="P:unsaturated fatty acid biosynthetic process"/>
    <property type="evidence" value="ECO:0007669"/>
    <property type="project" value="TreeGrafter"/>
</dbReference>
<evidence type="ECO:0000313" key="14">
    <source>
        <dbReference type="Proteomes" id="UP000324832"/>
    </source>
</evidence>
<evidence type="ECO:0008006" key="15">
    <source>
        <dbReference type="Google" id="ProtNLM"/>
    </source>
</evidence>
<comment type="subcellular location">
    <subcellularLocation>
        <location evidence="1">Membrane</location>
        <topology evidence="1">Multi-pass membrane protein</topology>
    </subcellularLocation>
</comment>
<evidence type="ECO:0000256" key="9">
    <source>
        <dbReference type="ARBA" id="ARBA00023136"/>
    </source>
</evidence>
<evidence type="ECO:0000313" key="13">
    <source>
        <dbReference type="EMBL" id="VVD06167.1"/>
    </source>
</evidence>